<accession>A0A0P7ZL88</accession>
<feature type="transmembrane region" description="Helical" evidence="1">
    <location>
        <begin position="20"/>
        <end position="38"/>
    </location>
</feature>
<gene>
    <name evidence="2" type="ORF">MPEBLZ_00549</name>
</gene>
<evidence type="ECO:0008006" key="4">
    <source>
        <dbReference type="Google" id="ProtNLM"/>
    </source>
</evidence>
<protein>
    <recommendedName>
        <fullName evidence="4">FtsX-like permease family protein</fullName>
    </recommendedName>
</protein>
<evidence type="ECO:0000313" key="3">
    <source>
        <dbReference type="Proteomes" id="UP000050360"/>
    </source>
</evidence>
<reference evidence="2 3" key="1">
    <citation type="submission" date="2015-09" db="EMBL/GenBank/DDBJ databases">
        <title>A metagenomics-based metabolic model of nitrate-dependent anaerobic oxidation of methane by Methanoperedens-like archaea.</title>
        <authorList>
            <person name="Arshad A."/>
            <person name="Speth D.R."/>
            <person name="De Graaf R.M."/>
            <person name="Op Den Camp H.J."/>
            <person name="Jetten M.S."/>
            <person name="Welte C.U."/>
        </authorList>
    </citation>
    <scope>NUCLEOTIDE SEQUENCE [LARGE SCALE GENOMIC DNA]</scope>
</reference>
<dbReference type="EMBL" id="LKCM01000050">
    <property type="protein sequence ID" value="KPQ44870.1"/>
    <property type="molecule type" value="Genomic_DNA"/>
</dbReference>
<keyword evidence="1" id="KW-0472">Membrane</keyword>
<keyword evidence="1" id="KW-0812">Transmembrane</keyword>
<keyword evidence="1" id="KW-1133">Transmembrane helix</keyword>
<comment type="caution">
    <text evidence="2">The sequence shown here is derived from an EMBL/GenBank/DDBJ whole genome shotgun (WGS) entry which is preliminary data.</text>
</comment>
<organism evidence="2 3">
    <name type="scientific">Candidatus Methanoperedens nitratireducens</name>
    <dbReference type="NCBI Taxonomy" id="1392998"/>
    <lineage>
        <taxon>Archaea</taxon>
        <taxon>Methanobacteriati</taxon>
        <taxon>Methanobacteriota</taxon>
        <taxon>Stenosarchaea group</taxon>
        <taxon>Methanomicrobia</taxon>
        <taxon>Methanosarcinales</taxon>
        <taxon>ANME-2 cluster</taxon>
        <taxon>Candidatus Methanoperedentaceae</taxon>
        <taxon>Candidatus Methanoperedens</taxon>
    </lineage>
</organism>
<dbReference type="AlphaFoldDB" id="A0A0P7ZL88"/>
<sequence length="95" mass="10857">MYDNKNEIFIRWQGRQIEQFGFVTNFIIGLATGVLAFQTNIIFNSGSTMEKIGQSDKFLFIFSGLIVFLSLCFGCLIAIRTVQITMEAEKKEWMG</sequence>
<feature type="transmembrane region" description="Helical" evidence="1">
    <location>
        <begin position="58"/>
        <end position="79"/>
    </location>
</feature>
<evidence type="ECO:0000313" key="2">
    <source>
        <dbReference type="EMBL" id="KPQ44870.1"/>
    </source>
</evidence>
<proteinExistence type="predicted"/>
<dbReference type="Proteomes" id="UP000050360">
    <property type="component" value="Unassembled WGS sequence"/>
</dbReference>
<evidence type="ECO:0000256" key="1">
    <source>
        <dbReference type="SAM" id="Phobius"/>
    </source>
</evidence>
<name>A0A0P7ZL88_9EURY</name>